<reference evidence="4 5" key="1">
    <citation type="submission" date="2015-01" db="EMBL/GenBank/DDBJ databases">
        <title>Genome of allotetraploid Gossypium barbadense reveals genomic plasticity and fiber elongation in cotton evolution.</title>
        <authorList>
            <person name="Chen X."/>
            <person name="Liu X."/>
            <person name="Zhao B."/>
            <person name="Zheng H."/>
            <person name="Hu Y."/>
            <person name="Lu G."/>
            <person name="Yang C."/>
            <person name="Chen J."/>
            <person name="Shan C."/>
            <person name="Zhang L."/>
            <person name="Zhou Y."/>
            <person name="Wang L."/>
            <person name="Guo W."/>
            <person name="Bai Y."/>
            <person name="Ruan J."/>
            <person name="Shangguan X."/>
            <person name="Mao Y."/>
            <person name="Jiang J."/>
            <person name="Zhu Y."/>
            <person name="Lei J."/>
            <person name="Kang H."/>
            <person name="Chen S."/>
            <person name="He X."/>
            <person name="Wang R."/>
            <person name="Wang Y."/>
            <person name="Chen J."/>
            <person name="Wang L."/>
            <person name="Yu S."/>
            <person name="Wang B."/>
            <person name="Wei J."/>
            <person name="Song S."/>
            <person name="Lu X."/>
            <person name="Gao Z."/>
            <person name="Gu W."/>
            <person name="Deng X."/>
            <person name="Ma D."/>
            <person name="Wang S."/>
            <person name="Liang W."/>
            <person name="Fang L."/>
            <person name="Cai C."/>
            <person name="Zhu X."/>
            <person name="Zhou B."/>
            <person name="Zhang Y."/>
            <person name="Chen Z."/>
            <person name="Xu S."/>
            <person name="Zhu R."/>
            <person name="Wang S."/>
            <person name="Zhang T."/>
            <person name="Zhao G."/>
        </authorList>
    </citation>
    <scope>NUCLEOTIDE SEQUENCE [LARGE SCALE GENOMIC DNA]</scope>
    <source>
        <strain evidence="5">cv. Xinhai21</strain>
        <tissue evidence="4">Leaf</tissue>
    </source>
</reference>
<organism evidence="4 5">
    <name type="scientific">Gossypium barbadense</name>
    <name type="common">Sea Island cotton</name>
    <name type="synonym">Hibiscus barbadensis</name>
    <dbReference type="NCBI Taxonomy" id="3634"/>
    <lineage>
        <taxon>Eukaryota</taxon>
        <taxon>Viridiplantae</taxon>
        <taxon>Streptophyta</taxon>
        <taxon>Embryophyta</taxon>
        <taxon>Tracheophyta</taxon>
        <taxon>Spermatophyta</taxon>
        <taxon>Magnoliopsida</taxon>
        <taxon>eudicotyledons</taxon>
        <taxon>Gunneridae</taxon>
        <taxon>Pentapetalae</taxon>
        <taxon>rosids</taxon>
        <taxon>malvids</taxon>
        <taxon>Malvales</taxon>
        <taxon>Malvaceae</taxon>
        <taxon>Malvoideae</taxon>
        <taxon>Gossypium</taxon>
    </lineage>
</organism>
<evidence type="ECO:0000313" key="5">
    <source>
        <dbReference type="Proteomes" id="UP000239757"/>
    </source>
</evidence>
<name>A0A2P5XFH4_GOSBA</name>
<protein>
    <recommendedName>
        <fullName evidence="3">Helicase C-terminal domain-containing protein</fullName>
    </recommendedName>
</protein>
<dbReference type="InterPro" id="IPR001650">
    <property type="entry name" value="Helicase_C-like"/>
</dbReference>
<gene>
    <name evidence="4" type="ORF">GOBAR_AA18569</name>
</gene>
<dbReference type="SUPFAM" id="SSF52540">
    <property type="entry name" value="P-loop containing nucleoside triphosphate hydrolases"/>
    <property type="match status" value="1"/>
</dbReference>
<dbReference type="EMBL" id="KZ664984">
    <property type="protein sequence ID" value="PPS02096.1"/>
    <property type="molecule type" value="Genomic_DNA"/>
</dbReference>
<dbReference type="CDD" id="cd18787">
    <property type="entry name" value="SF2_C_DEAD"/>
    <property type="match status" value="1"/>
</dbReference>
<dbReference type="Proteomes" id="UP000239757">
    <property type="component" value="Unassembled WGS sequence"/>
</dbReference>
<feature type="domain" description="Helicase C-terminal" evidence="3">
    <location>
        <begin position="156"/>
        <end position="311"/>
    </location>
</feature>
<dbReference type="Pfam" id="PF00271">
    <property type="entry name" value="Helicase_C"/>
    <property type="match status" value="1"/>
</dbReference>
<evidence type="ECO:0000259" key="3">
    <source>
        <dbReference type="PROSITE" id="PS51194"/>
    </source>
</evidence>
<dbReference type="OrthoDB" id="10265785at2759"/>
<sequence length="322" mass="36408">MAETASNSAPSTSTTAEAPAPQETKKTTEAPVRWADMEDEASEEPSTSVALWILGGGCRIFTTIFHKIINLLMYVSLLQDGFKDDSLRIMRDIEKMSSHCQVLLFSATFSDTVKNFVSKIVKRDHNQLFVKKEELSLESVKQYKVNVPDELSKVMVIKDRILEFGERLGQTIIFVRTRNSASMLHKALVEFGYDVTTIQGALNQAERDKIVKEFKDGLTQVLISTDLLARGFDQQQVNLVINYDLPVKHDNRVEPDCEVYLHRIGRAGRFGRKGAVFNLLCGDMDQMIISKIENHFDSKIAEVPDWRNEEDFKTALRSAGLL</sequence>
<dbReference type="GO" id="GO:0003723">
    <property type="term" value="F:RNA binding"/>
    <property type="evidence" value="ECO:0007669"/>
    <property type="project" value="UniProtKB-KW"/>
</dbReference>
<dbReference type="InterPro" id="IPR027417">
    <property type="entry name" value="P-loop_NTPase"/>
</dbReference>
<dbReference type="Gene3D" id="3.40.50.300">
    <property type="entry name" value="P-loop containing nucleotide triphosphate hydrolases"/>
    <property type="match status" value="2"/>
</dbReference>
<evidence type="ECO:0000313" key="4">
    <source>
        <dbReference type="EMBL" id="PPS02096.1"/>
    </source>
</evidence>
<dbReference type="PROSITE" id="PS51194">
    <property type="entry name" value="HELICASE_CTER"/>
    <property type="match status" value="1"/>
</dbReference>
<feature type="region of interest" description="Disordered" evidence="2">
    <location>
        <begin position="1"/>
        <end position="32"/>
    </location>
</feature>
<dbReference type="SMART" id="SM00490">
    <property type="entry name" value="HELICc"/>
    <property type="match status" value="1"/>
</dbReference>
<proteinExistence type="predicted"/>
<dbReference type="AlphaFoldDB" id="A0A2P5XFH4"/>
<evidence type="ECO:0000256" key="2">
    <source>
        <dbReference type="SAM" id="MobiDB-lite"/>
    </source>
</evidence>
<evidence type="ECO:0000256" key="1">
    <source>
        <dbReference type="ARBA" id="ARBA00022884"/>
    </source>
</evidence>
<keyword evidence="1" id="KW-0694">RNA-binding</keyword>
<feature type="compositionally biased region" description="Low complexity" evidence="2">
    <location>
        <begin position="1"/>
        <end position="22"/>
    </location>
</feature>
<dbReference type="PANTHER" id="PTHR47958">
    <property type="entry name" value="ATP-DEPENDENT RNA HELICASE DBP3"/>
    <property type="match status" value="1"/>
</dbReference>
<accession>A0A2P5XFH4</accession>